<comment type="caution">
    <text evidence="1">The sequence shown here is derived from an EMBL/GenBank/DDBJ whole genome shotgun (WGS) entry which is preliminary data.</text>
</comment>
<name>A0ABT7FJU4_9RHOB</name>
<dbReference type="Proteomes" id="UP001227126">
    <property type="component" value="Unassembled WGS sequence"/>
</dbReference>
<organism evidence="1 2">
    <name type="scientific">Sedimentitalea xiamensis</name>
    <dbReference type="NCBI Taxonomy" id="3050037"/>
    <lineage>
        <taxon>Bacteria</taxon>
        <taxon>Pseudomonadati</taxon>
        <taxon>Pseudomonadota</taxon>
        <taxon>Alphaproteobacteria</taxon>
        <taxon>Rhodobacterales</taxon>
        <taxon>Paracoccaceae</taxon>
        <taxon>Sedimentitalea</taxon>
    </lineage>
</organism>
<reference evidence="1 2" key="1">
    <citation type="submission" date="2023-05" db="EMBL/GenBank/DDBJ databases">
        <title>Sedimentitalea sp. nov. JM2-8.</title>
        <authorList>
            <person name="Huang J."/>
        </authorList>
    </citation>
    <scope>NUCLEOTIDE SEQUENCE [LARGE SCALE GENOMIC DNA]</scope>
    <source>
        <strain evidence="1 2">JM2-8</strain>
    </source>
</reference>
<evidence type="ECO:0000313" key="1">
    <source>
        <dbReference type="EMBL" id="MDK3075421.1"/>
    </source>
</evidence>
<gene>
    <name evidence="1" type="ORF">QO034_20285</name>
</gene>
<proteinExistence type="predicted"/>
<dbReference type="RefSeq" id="WP_284487347.1">
    <property type="nucleotide sequence ID" value="NZ_JASNJE010000037.1"/>
</dbReference>
<accession>A0ABT7FJU4</accession>
<sequence length="110" mass="11856">MPIARHLSLITLDGVKDLIARGVDFTCRYELVGGTGDGKPLFQCIYTAGDEELLLVASKVQKHGPKVRQFALWPGLVNHHTAFGDGRPVSLDLDIRNAPGCDSGPDGDRS</sequence>
<evidence type="ECO:0000313" key="2">
    <source>
        <dbReference type="Proteomes" id="UP001227126"/>
    </source>
</evidence>
<keyword evidence="2" id="KW-1185">Reference proteome</keyword>
<protein>
    <submittedName>
        <fullName evidence="1">Uncharacterized protein</fullName>
    </submittedName>
</protein>
<dbReference type="EMBL" id="JASNJE010000037">
    <property type="protein sequence ID" value="MDK3075421.1"/>
    <property type="molecule type" value="Genomic_DNA"/>
</dbReference>